<dbReference type="VEuPathDB" id="CryptoDB:Cvel_3668"/>
<sequence length="113" mass="11698">MDIFIYVKTPSAGQALVGQKAESLNFVGITERNPTFLPLDRYTKHKGLTTPHCSNKIGDPGKGDAGALEALWVLGIASPPRSTGVDGSLGGASHLCASICVEPDGVPPGVSLR</sequence>
<dbReference type="EMBL" id="CDMZ01000584">
    <property type="protein sequence ID" value="CEM17433.1"/>
    <property type="molecule type" value="Genomic_DNA"/>
</dbReference>
<proteinExistence type="predicted"/>
<evidence type="ECO:0000313" key="1">
    <source>
        <dbReference type="EMBL" id="CEM17433.1"/>
    </source>
</evidence>
<dbReference type="AlphaFoldDB" id="A0A0G4FRY3"/>
<reference evidence="1" key="1">
    <citation type="submission" date="2014-11" db="EMBL/GenBank/DDBJ databases">
        <authorList>
            <person name="Otto D Thomas"/>
            <person name="Naeem Raeece"/>
        </authorList>
    </citation>
    <scope>NUCLEOTIDE SEQUENCE</scope>
</reference>
<gene>
    <name evidence="1" type="ORF">Cvel_3668</name>
</gene>
<name>A0A0G4FRY3_9ALVE</name>
<organism evidence="1">
    <name type="scientific">Chromera velia CCMP2878</name>
    <dbReference type="NCBI Taxonomy" id="1169474"/>
    <lineage>
        <taxon>Eukaryota</taxon>
        <taxon>Sar</taxon>
        <taxon>Alveolata</taxon>
        <taxon>Colpodellida</taxon>
        <taxon>Chromeraceae</taxon>
        <taxon>Chromera</taxon>
    </lineage>
</organism>
<protein>
    <submittedName>
        <fullName evidence="1">Uncharacterized protein</fullName>
    </submittedName>
</protein>
<accession>A0A0G4FRY3</accession>